<comment type="caution">
    <text evidence="1">The sequence shown here is derived from an EMBL/GenBank/DDBJ whole genome shotgun (WGS) entry which is preliminary data.</text>
</comment>
<accession>A0ACB6SG77</accession>
<dbReference type="Proteomes" id="UP000799754">
    <property type="component" value="Unassembled WGS sequence"/>
</dbReference>
<evidence type="ECO:0000313" key="1">
    <source>
        <dbReference type="EMBL" id="KAF2632274.1"/>
    </source>
</evidence>
<name>A0ACB6SG77_9PLEO</name>
<keyword evidence="2" id="KW-1185">Reference proteome</keyword>
<sequence>MLKSTVPFQRDDDFISRDTLGAVRRMCTRPTARAALVGLGGVGKSQIAIEYAYQVLNESPDTWVFWVHAETQERINEGYLEIAKKTKMDGWNDPKANVMQLVSTWLRNEANGRWVMVIDSADDASVFLHDTPASRAVSITASTTMEPLFSSFLPQPSTGSVLITSRSHEVAYKLTGAETNIVEVGPMNDQEAFALLQKKFTFAVQRDEADALISALDHMPLALTQAAAFINRTPRMSISRYLKEIDHNRARLLDKALIDIRRDVQASNSIMTTWQISFDYIRERSSTAARLLSLMCLFDRQGIPKSILQGKYAEHEHGSLDFEHDMYMLTSFCLVKASADESSFEMHGLVQFSMKKWLELNNELEYWKEIYVALIDKSFPVGRPENWSICQTLFPHTQAALDNHPFDADALEAWASISLKAAGYMGEMGEYSKAYKHALDSLDVREILLWPEDPDIFDSLNSVGVALSRLGRYEEAKTMYQRAVEAKERVLGADHLDTLTSMLNLASLYNDQGHWTGAEKLLQQVLEVVRKTESEAGRCLTLSTLTTLATTHSKLGRSVKAAELGLQVLKARETELGTDHPTTLTVKCNLASTYSHQGRFNEAEELYLQVLKVRGLNLHAETEILVTKAHLASIYKAQGRWTEAENLQLEVMSTSKTKLGPVHPDTFYAMGNLAGIYWTQGRFSEAEALQLQLLDLRKATLGEEHPSTLDTKCSLAATYWSLERYEESEALTLEVLKIRTAKLGDEHPLTVDNKANLASTYRDQGRFKDAQQLEEVVLKLRKETLGEAHPSTLGSMGNLAVTYHRQGWVEKAFKLMENCYEGHVRVLGEGHPITVRYREGLEKWRREDGQGTR</sequence>
<gene>
    <name evidence="1" type="ORF">BU25DRAFT_331897</name>
</gene>
<reference evidence="1" key="1">
    <citation type="journal article" date="2020" name="Stud. Mycol.">
        <title>101 Dothideomycetes genomes: a test case for predicting lifestyles and emergence of pathogens.</title>
        <authorList>
            <person name="Haridas S."/>
            <person name="Albert R."/>
            <person name="Binder M."/>
            <person name="Bloem J."/>
            <person name="Labutti K."/>
            <person name="Salamov A."/>
            <person name="Andreopoulos B."/>
            <person name="Baker S."/>
            <person name="Barry K."/>
            <person name="Bills G."/>
            <person name="Bluhm B."/>
            <person name="Cannon C."/>
            <person name="Castanera R."/>
            <person name="Culley D."/>
            <person name="Daum C."/>
            <person name="Ezra D."/>
            <person name="Gonzalez J."/>
            <person name="Henrissat B."/>
            <person name="Kuo A."/>
            <person name="Liang C."/>
            <person name="Lipzen A."/>
            <person name="Lutzoni F."/>
            <person name="Magnuson J."/>
            <person name="Mondo S."/>
            <person name="Nolan M."/>
            <person name="Ohm R."/>
            <person name="Pangilinan J."/>
            <person name="Park H.-J."/>
            <person name="Ramirez L."/>
            <person name="Alfaro M."/>
            <person name="Sun H."/>
            <person name="Tritt A."/>
            <person name="Yoshinaga Y."/>
            <person name="Zwiers L.-H."/>
            <person name="Turgeon B."/>
            <person name="Goodwin S."/>
            <person name="Spatafora J."/>
            <person name="Crous P."/>
            <person name="Grigoriev I."/>
        </authorList>
    </citation>
    <scope>NUCLEOTIDE SEQUENCE</scope>
    <source>
        <strain evidence="1">CBS 525.71</strain>
    </source>
</reference>
<dbReference type="EMBL" id="MU006703">
    <property type="protein sequence ID" value="KAF2632274.1"/>
    <property type="molecule type" value="Genomic_DNA"/>
</dbReference>
<protein>
    <submittedName>
        <fullName evidence="1">TPR-like protein</fullName>
    </submittedName>
</protein>
<proteinExistence type="predicted"/>
<evidence type="ECO:0000313" key="2">
    <source>
        <dbReference type="Proteomes" id="UP000799754"/>
    </source>
</evidence>
<organism evidence="1 2">
    <name type="scientific">Macroventuria anomochaeta</name>
    <dbReference type="NCBI Taxonomy" id="301207"/>
    <lineage>
        <taxon>Eukaryota</taxon>
        <taxon>Fungi</taxon>
        <taxon>Dikarya</taxon>
        <taxon>Ascomycota</taxon>
        <taxon>Pezizomycotina</taxon>
        <taxon>Dothideomycetes</taxon>
        <taxon>Pleosporomycetidae</taxon>
        <taxon>Pleosporales</taxon>
        <taxon>Pleosporineae</taxon>
        <taxon>Didymellaceae</taxon>
        <taxon>Macroventuria</taxon>
    </lineage>
</organism>